<evidence type="ECO:0000313" key="1">
    <source>
        <dbReference type="EMBL" id="QEU85046.1"/>
    </source>
</evidence>
<keyword evidence="2" id="KW-1185">Reference proteome</keyword>
<accession>A0ABX6ABL7</accession>
<dbReference type="Proteomes" id="UP000327143">
    <property type="component" value="Chromosome"/>
</dbReference>
<gene>
    <name evidence="1" type="ORF">CP969_10235</name>
</gene>
<dbReference type="EMBL" id="CP023700">
    <property type="protein sequence ID" value="QEU85046.1"/>
    <property type="molecule type" value="Genomic_DNA"/>
</dbReference>
<organism evidence="1 2">
    <name type="scientific">Streptomyces viridosporus T7A</name>
    <dbReference type="NCBI Taxonomy" id="665577"/>
    <lineage>
        <taxon>Bacteria</taxon>
        <taxon>Bacillati</taxon>
        <taxon>Actinomycetota</taxon>
        <taxon>Actinomycetes</taxon>
        <taxon>Kitasatosporales</taxon>
        <taxon>Streptomycetaceae</taxon>
        <taxon>Streptomyces</taxon>
    </lineage>
</organism>
<reference evidence="1 2" key="1">
    <citation type="submission" date="2017-09" db="EMBL/GenBank/DDBJ databases">
        <authorList>
            <person name="Lee N."/>
            <person name="Cho B.-K."/>
        </authorList>
    </citation>
    <scope>NUCLEOTIDE SEQUENCE [LARGE SCALE GENOMIC DNA]</scope>
    <source>
        <strain evidence="1 2">ATCC 39115</strain>
    </source>
</reference>
<protein>
    <submittedName>
        <fullName evidence="1">Uncharacterized protein</fullName>
    </submittedName>
</protein>
<sequence>MIHHSCEISSYRGVSYNEMTAASPRTGARPSRLSDLGLRAGTRSAVSAAPAGTCNSVCGDALLSSQPCLTDLAEWVAMKAGRGDHEETRAHFP</sequence>
<name>A0ABX6ABL7_STRVD</name>
<proteinExistence type="predicted"/>
<evidence type="ECO:0000313" key="2">
    <source>
        <dbReference type="Proteomes" id="UP000327143"/>
    </source>
</evidence>